<accession>A0A1Q1G301</accession>
<dbReference type="InterPro" id="IPR036291">
    <property type="entry name" value="NAD(P)-bd_dom_sf"/>
</dbReference>
<comment type="caution">
    <text evidence="1">The sequence shown here is derived from an EMBL/GenBank/DDBJ whole genome shotgun (WGS) entry which is preliminary data.</text>
</comment>
<organism evidence="1 2">
    <name type="scientific">Abyssicoccus albus</name>
    <dbReference type="NCBI Taxonomy" id="1817405"/>
    <lineage>
        <taxon>Bacteria</taxon>
        <taxon>Bacillati</taxon>
        <taxon>Bacillota</taxon>
        <taxon>Bacilli</taxon>
        <taxon>Bacillales</taxon>
        <taxon>Abyssicoccaceae</taxon>
    </lineage>
</organism>
<evidence type="ECO:0000313" key="2">
    <source>
        <dbReference type="Proteomes" id="UP000277108"/>
    </source>
</evidence>
<keyword evidence="2" id="KW-1185">Reference proteome</keyword>
<dbReference type="RefSeq" id="WP_077140801.1">
    <property type="nucleotide sequence ID" value="NZ_CBCSGK010000002.1"/>
</dbReference>
<dbReference type="SUPFAM" id="SSF51735">
    <property type="entry name" value="NAD(P)-binding Rossmann-fold domains"/>
    <property type="match status" value="1"/>
</dbReference>
<dbReference type="Proteomes" id="UP000277108">
    <property type="component" value="Unassembled WGS sequence"/>
</dbReference>
<gene>
    <name evidence="1" type="ORF">EDD62_0071</name>
</gene>
<dbReference type="Gene3D" id="3.40.50.720">
    <property type="entry name" value="NAD(P)-binding Rossmann-like Domain"/>
    <property type="match status" value="1"/>
</dbReference>
<sequence>MLDKRNIFISNATSDELRPLIQKLRTQNNKLILTDSDHVALDQLMSECQEDEQSDCIEFIQDIKKEIDWNYILEEIPSEYKPLDVVVNHYPIDLTNLDLDHLTYHEYEERMTHLIWSTLLCLRTSKSTLTKDGRMIQYIDLINSESSPILMSFIIGALVGSIDGMQSYLEENQHISFIFNVEPVEQFNHLKAKHYASFEEAISEIDNVEVGFIY</sequence>
<protein>
    <submittedName>
        <fullName evidence="1">Uncharacterized protein</fullName>
    </submittedName>
</protein>
<accession>A0A3N5BIN7</accession>
<dbReference type="AlphaFoldDB" id="A0A1Q1G301"/>
<name>A0A1Q1G301_9BACL</name>
<dbReference type="OrthoDB" id="2387980at2"/>
<dbReference type="EMBL" id="RKRK01000002">
    <property type="protein sequence ID" value="RPF57453.1"/>
    <property type="molecule type" value="Genomic_DNA"/>
</dbReference>
<evidence type="ECO:0000313" key="1">
    <source>
        <dbReference type="EMBL" id="RPF57453.1"/>
    </source>
</evidence>
<reference evidence="1 2" key="1">
    <citation type="submission" date="2018-11" db="EMBL/GenBank/DDBJ databases">
        <title>Genomic Encyclopedia of Type Strains, Phase IV (KMG-IV): sequencing the most valuable type-strain genomes for metagenomic binning, comparative biology and taxonomic classification.</title>
        <authorList>
            <person name="Goeker M."/>
        </authorList>
    </citation>
    <scope>NUCLEOTIDE SEQUENCE [LARGE SCALE GENOMIC DNA]</scope>
    <source>
        <strain evidence="1 2">DSM 29158</strain>
    </source>
</reference>
<dbReference type="STRING" id="1849491.BVH56_07235"/>
<proteinExistence type="predicted"/>